<evidence type="ECO:0000313" key="3">
    <source>
        <dbReference type="Proteomes" id="UP001055658"/>
    </source>
</evidence>
<protein>
    <submittedName>
        <fullName evidence="2">Uncharacterized protein</fullName>
    </submittedName>
</protein>
<proteinExistence type="predicted"/>
<keyword evidence="1" id="KW-0732">Signal</keyword>
<keyword evidence="3" id="KW-1185">Reference proteome</keyword>
<feature type="signal peptide" evidence="1">
    <location>
        <begin position="1"/>
        <end position="19"/>
    </location>
</feature>
<sequence length="156" mass="17431">MLKILKLITFTLLSMSVLAESIESINKDKHIEISGFDCADKSTHMIEWLGLGTDYRSFVVKDVETELYNQQPGSQLLKLECTGEPELLTGALPQDGVEAKAILTRFSVTFPLKATVNLSGTIWVLSIDQNYYAENLNLLTDRKLTKKFTVKGSSKQ</sequence>
<reference evidence="2" key="1">
    <citation type="submission" date="2022-02" db="EMBL/GenBank/DDBJ databases">
        <title>Coral-associated bacteria.</title>
        <authorList>
            <person name="Tang K."/>
            <person name="Wang X."/>
        </authorList>
    </citation>
    <scope>NUCLEOTIDE SEQUENCE</scope>
    <source>
        <strain evidence="2">SCSIO 43006</strain>
    </source>
</reference>
<name>A0ABY4VEU6_9GAMM</name>
<accession>A0ABY4VEU6</accession>
<evidence type="ECO:0000256" key="1">
    <source>
        <dbReference type="SAM" id="SignalP"/>
    </source>
</evidence>
<evidence type="ECO:0000313" key="2">
    <source>
        <dbReference type="EMBL" id="USD22632.1"/>
    </source>
</evidence>
<dbReference type="EMBL" id="CP092418">
    <property type="protein sequence ID" value="USD22632.1"/>
    <property type="molecule type" value="Genomic_DNA"/>
</dbReference>
<dbReference type="RefSeq" id="WP_252084988.1">
    <property type="nucleotide sequence ID" value="NZ_CP092418.1"/>
</dbReference>
<gene>
    <name evidence="2" type="ORF">MJO52_05730</name>
</gene>
<feature type="chain" id="PRO_5046682486" evidence="1">
    <location>
        <begin position="20"/>
        <end position="156"/>
    </location>
</feature>
<dbReference type="Proteomes" id="UP001055658">
    <property type="component" value="Chromosome"/>
</dbReference>
<organism evidence="2 3">
    <name type="scientific">Microbulbifer variabilis</name>
    <dbReference type="NCBI Taxonomy" id="266805"/>
    <lineage>
        <taxon>Bacteria</taxon>
        <taxon>Pseudomonadati</taxon>
        <taxon>Pseudomonadota</taxon>
        <taxon>Gammaproteobacteria</taxon>
        <taxon>Cellvibrionales</taxon>
        <taxon>Microbulbiferaceae</taxon>
        <taxon>Microbulbifer</taxon>
    </lineage>
</organism>